<name>A0A5J5N6Y4_GOSBA</name>
<dbReference type="PANTHER" id="PTHR47186">
    <property type="entry name" value="LEUCINE-RICH REPEAT-CONTAINING PROTEIN 57"/>
    <property type="match status" value="1"/>
</dbReference>
<evidence type="ECO:0008006" key="6">
    <source>
        <dbReference type="Google" id="ProtNLM"/>
    </source>
</evidence>
<dbReference type="InterPro" id="IPR032675">
    <property type="entry name" value="LRR_dom_sf"/>
</dbReference>
<evidence type="ECO:0000313" key="5">
    <source>
        <dbReference type="Proteomes" id="UP000327439"/>
    </source>
</evidence>
<dbReference type="Gene3D" id="3.80.10.10">
    <property type="entry name" value="Ribonuclease Inhibitor"/>
    <property type="match status" value="2"/>
</dbReference>
<dbReference type="InterPro" id="IPR055414">
    <property type="entry name" value="LRR_R13L4/SHOC2-like"/>
</dbReference>
<dbReference type="PANTHER" id="PTHR47186:SF52">
    <property type="entry name" value="BNAC05G11800D PROTEIN"/>
    <property type="match status" value="1"/>
</dbReference>
<dbReference type="Pfam" id="PF23247">
    <property type="entry name" value="LRR_RPS2"/>
    <property type="match status" value="1"/>
</dbReference>
<evidence type="ECO:0000259" key="2">
    <source>
        <dbReference type="Pfam" id="PF23247"/>
    </source>
</evidence>
<protein>
    <recommendedName>
        <fullName evidence="6">NB-ARC domain-containing protein</fullName>
    </recommendedName>
</protein>
<dbReference type="Pfam" id="PF23598">
    <property type="entry name" value="LRR_14"/>
    <property type="match status" value="1"/>
</dbReference>
<dbReference type="Proteomes" id="UP000327439">
    <property type="component" value="Unassembled WGS sequence"/>
</dbReference>
<proteinExistence type="predicted"/>
<accession>A0A5J5N6Y4</accession>
<organism evidence="4 5">
    <name type="scientific">Gossypium barbadense</name>
    <name type="common">Sea Island cotton</name>
    <name type="synonym">Hibiscus barbadensis</name>
    <dbReference type="NCBI Taxonomy" id="3634"/>
    <lineage>
        <taxon>Eukaryota</taxon>
        <taxon>Viridiplantae</taxon>
        <taxon>Streptophyta</taxon>
        <taxon>Embryophyta</taxon>
        <taxon>Tracheophyta</taxon>
        <taxon>Spermatophyta</taxon>
        <taxon>Magnoliopsida</taxon>
        <taxon>eudicotyledons</taxon>
        <taxon>Gunneridae</taxon>
        <taxon>Pentapetalae</taxon>
        <taxon>rosids</taxon>
        <taxon>malvids</taxon>
        <taxon>Malvales</taxon>
        <taxon>Malvaceae</taxon>
        <taxon>Malvoideae</taxon>
        <taxon>Gossypium</taxon>
    </lineage>
</organism>
<dbReference type="OrthoDB" id="664960at2759"/>
<dbReference type="SUPFAM" id="SSF52058">
    <property type="entry name" value="L domain-like"/>
    <property type="match status" value="1"/>
</dbReference>
<evidence type="ECO:0000259" key="3">
    <source>
        <dbReference type="Pfam" id="PF23598"/>
    </source>
</evidence>
<sequence>MSLMENQIENLTEILECPNLQTLFLGGNELKVIMDDFFNFMPMLRVLDLSLNQNLEELPVGIAKLVSLEHLNLSGTGIKKLPVELKALAKLKYLNLEWTADLKMIPQQLISSFSKLQVLKMEGCGYGCLFVLEEMEHLRYLNVLTLTFRCVSELEKASRFNKFFSCAIEAVKLEDFRDSRSLNIMALAKLQHLCTLCIWSCMDLEEVKIERNIIEGAGCFHSLRSVMLDECNHLRDVSWVTFAPHLEELGISECNGLEEIISEDKLEVAELKGNLNLFSKLENLYLSRLPKLKTIYHHALPFPQLKQVYIRGCPMLKKLPLNSNSAKGQRLIIEGEEGWWKDVEWEDESTQIAFLPTFKPWIF</sequence>
<gene>
    <name evidence="4" type="ORF">ES319_1Z110100v1</name>
</gene>
<evidence type="ECO:0000313" key="4">
    <source>
        <dbReference type="EMBL" id="KAB1668790.1"/>
    </source>
</evidence>
<dbReference type="InterPro" id="IPR057135">
    <property type="entry name" value="At4g27190-like_LRR"/>
</dbReference>
<evidence type="ECO:0000256" key="1">
    <source>
        <dbReference type="ARBA" id="ARBA00022737"/>
    </source>
</evidence>
<dbReference type="EMBL" id="ML708073">
    <property type="protein sequence ID" value="KAB1668790.1"/>
    <property type="molecule type" value="Genomic_DNA"/>
</dbReference>
<feature type="domain" description="Disease resistance R13L4/SHOC-2-like LRR" evidence="3">
    <location>
        <begin position="3"/>
        <end position="169"/>
    </location>
</feature>
<keyword evidence="5" id="KW-1185">Reference proteome</keyword>
<dbReference type="AlphaFoldDB" id="A0A5J5N6Y4"/>
<keyword evidence="1" id="KW-0677">Repeat</keyword>
<feature type="domain" description="Disease resistance protein At4g27190-like leucine-rich repeats" evidence="2">
    <location>
        <begin position="218"/>
        <end position="319"/>
    </location>
</feature>
<reference evidence="5" key="1">
    <citation type="journal article" date="2020" name="Nat. Genet.">
        <title>Genomic diversifications of five Gossypium allopolyploid species and their impact on cotton improvement.</title>
        <authorList>
            <person name="Chen Z.J."/>
            <person name="Sreedasyam A."/>
            <person name="Ando A."/>
            <person name="Song Q."/>
            <person name="De Santiago L.M."/>
            <person name="Hulse-Kemp A.M."/>
            <person name="Ding M."/>
            <person name="Ye W."/>
            <person name="Kirkbride R.C."/>
            <person name="Jenkins J."/>
            <person name="Plott C."/>
            <person name="Lovell J."/>
            <person name="Lin Y.M."/>
            <person name="Vaughn R."/>
            <person name="Liu B."/>
            <person name="Simpson S."/>
            <person name="Scheffler B.E."/>
            <person name="Wen L."/>
            <person name="Saski C.A."/>
            <person name="Grover C.E."/>
            <person name="Hu G."/>
            <person name="Conover J.L."/>
            <person name="Carlson J.W."/>
            <person name="Shu S."/>
            <person name="Boston L.B."/>
            <person name="Williams M."/>
            <person name="Peterson D.G."/>
            <person name="McGee K."/>
            <person name="Jones D.C."/>
            <person name="Wendel J.F."/>
            <person name="Stelly D.M."/>
            <person name="Grimwood J."/>
            <person name="Schmutz J."/>
        </authorList>
    </citation>
    <scope>NUCLEOTIDE SEQUENCE [LARGE SCALE GENOMIC DNA]</scope>
    <source>
        <strain evidence="5">cv. 3-79</strain>
    </source>
</reference>